<gene>
    <name evidence="1" type="ORF">R3P38DRAFT_3220902</name>
</gene>
<protein>
    <submittedName>
        <fullName evidence="1">Uncharacterized protein</fullName>
    </submittedName>
</protein>
<proteinExistence type="predicted"/>
<organism evidence="1 2">
    <name type="scientific">Favolaschia claudopus</name>
    <dbReference type="NCBI Taxonomy" id="2862362"/>
    <lineage>
        <taxon>Eukaryota</taxon>
        <taxon>Fungi</taxon>
        <taxon>Dikarya</taxon>
        <taxon>Basidiomycota</taxon>
        <taxon>Agaricomycotina</taxon>
        <taxon>Agaricomycetes</taxon>
        <taxon>Agaricomycetidae</taxon>
        <taxon>Agaricales</taxon>
        <taxon>Marasmiineae</taxon>
        <taxon>Mycenaceae</taxon>
        <taxon>Favolaschia</taxon>
    </lineage>
</organism>
<sequence length="303" mass="34281">MAAANKAGISVESFIDRLSNGILDARALEREDLALAEAVRGYEPLSKNKWARAVRRVVVHTRSGETAEWLARWQRNTLGGDIHGWLAKTNSLLESHGASTRALQLTTHIMEAIGAIQFAQIWEQETKSSKTKALGRMFIEIEGERERFRGMDAAAVDACLKGSRKAAYETWKGKIGFITAARNKLAQAYKEVRLRTLVFDVTHVCQFGPQVIIDPFWSTTQLHAHKRTDDWPCVFSDLIKNAPHDPEWPETPVYDYRYPQNYQAVVGIAHGLDEDLCNYLRQFMRKFPSNPRIRATALQGGKQ</sequence>
<keyword evidence="2" id="KW-1185">Reference proteome</keyword>
<evidence type="ECO:0000313" key="2">
    <source>
        <dbReference type="Proteomes" id="UP001362999"/>
    </source>
</evidence>
<comment type="caution">
    <text evidence="1">The sequence shown here is derived from an EMBL/GenBank/DDBJ whole genome shotgun (WGS) entry which is preliminary data.</text>
</comment>
<dbReference type="EMBL" id="JAWWNJ010000094">
    <property type="protein sequence ID" value="KAK6997060.1"/>
    <property type="molecule type" value="Genomic_DNA"/>
</dbReference>
<dbReference type="AlphaFoldDB" id="A0AAW0A0P8"/>
<reference evidence="1 2" key="1">
    <citation type="journal article" date="2024" name="J Genomics">
        <title>Draft genome sequencing and assembly of Favolaschia claudopus CIRM-BRFM 2984 isolated from oak limbs.</title>
        <authorList>
            <person name="Navarro D."/>
            <person name="Drula E."/>
            <person name="Chaduli D."/>
            <person name="Cazenave R."/>
            <person name="Ahrendt S."/>
            <person name="Wang J."/>
            <person name="Lipzen A."/>
            <person name="Daum C."/>
            <person name="Barry K."/>
            <person name="Grigoriev I.V."/>
            <person name="Favel A."/>
            <person name="Rosso M.N."/>
            <person name="Martin F."/>
        </authorList>
    </citation>
    <scope>NUCLEOTIDE SEQUENCE [LARGE SCALE GENOMIC DNA]</scope>
    <source>
        <strain evidence="1 2">CIRM-BRFM 2984</strain>
    </source>
</reference>
<dbReference type="Proteomes" id="UP001362999">
    <property type="component" value="Unassembled WGS sequence"/>
</dbReference>
<accession>A0AAW0A0P8</accession>
<name>A0AAW0A0P8_9AGAR</name>
<evidence type="ECO:0000313" key="1">
    <source>
        <dbReference type="EMBL" id="KAK6997060.1"/>
    </source>
</evidence>